<protein>
    <submittedName>
        <fullName evidence="1">AraC family transcriptional regulator</fullName>
    </submittedName>
</protein>
<comment type="caution">
    <text evidence="1">The sequence shown here is derived from an EMBL/GenBank/DDBJ whole genome shotgun (WGS) entry which is preliminary data.</text>
</comment>
<gene>
    <name evidence="1" type="ORF">WKI47_08780</name>
</gene>
<accession>A0ACC6PAM4</accession>
<sequence>MNLIEIPENYRSYLSPQSSWMPAIDWNVKLFGAHTQEVPCGWKVPEESHTAFELMLILRGSQRTRLERIRYDLREGDILLIPPGVRHATDCREPEGLHYFIAHFNLDDPLFRQAMRRCGPLHFRSGSEDNERLKSTMQKWVRLIHSDGQYTTADLFRIQAGLFEVLHLLAEYASNHTETSVSPTAGHYATLIAQSIKSAFSMENVQEQKLQHGDIRIEQIAADLGISPGYALEVFRQVYGTSPRSYLSELKLHEAKQLIQQPDLALTAIAAMLGYSTLPHFSRQFKRWTGMSPREYRQKSGHVKVF</sequence>
<proteinExistence type="predicted"/>
<evidence type="ECO:0000313" key="2">
    <source>
        <dbReference type="Proteomes" id="UP001380953"/>
    </source>
</evidence>
<dbReference type="Proteomes" id="UP001380953">
    <property type="component" value="Unassembled WGS sequence"/>
</dbReference>
<name>A0ACC6PAM4_9BACL</name>
<organism evidence="1 2">
    <name type="scientific">Saccharibacillus sacchari</name>
    <dbReference type="NCBI Taxonomy" id="456493"/>
    <lineage>
        <taxon>Bacteria</taxon>
        <taxon>Bacillati</taxon>
        <taxon>Bacillota</taxon>
        <taxon>Bacilli</taxon>
        <taxon>Bacillales</taxon>
        <taxon>Paenibacillaceae</taxon>
        <taxon>Saccharibacillus</taxon>
    </lineage>
</organism>
<reference evidence="1" key="1">
    <citation type="submission" date="2024-03" db="EMBL/GenBank/DDBJ databases">
        <title>Whole genome sequecning of epiphytes from Marcgravia umbellata leaves.</title>
        <authorList>
            <person name="Kumar G."/>
            <person name="Savka M.A."/>
        </authorList>
    </citation>
    <scope>NUCLEOTIDE SEQUENCE</scope>
    <source>
        <strain evidence="1">RIT_BL5</strain>
    </source>
</reference>
<keyword evidence="2" id="KW-1185">Reference proteome</keyword>
<evidence type="ECO:0000313" key="1">
    <source>
        <dbReference type="EMBL" id="MEJ8303990.1"/>
    </source>
</evidence>
<dbReference type="EMBL" id="JBBKAR010000031">
    <property type="protein sequence ID" value="MEJ8303990.1"/>
    <property type="molecule type" value="Genomic_DNA"/>
</dbReference>